<gene>
    <name evidence="2" type="ORF">DERYTH_LOCUS18082</name>
</gene>
<sequence>MISWIGNLYDLPELEEEEKELQKTIPFDTLLEIYSKGKQKKSCIRRRTTQQSESENSSDSNNNDDKSKKKKRKLNKGKEKEQEQEIVFEFDNDNKSIYQQSDDSDKN</sequence>
<evidence type="ECO:0000313" key="3">
    <source>
        <dbReference type="Proteomes" id="UP000789405"/>
    </source>
</evidence>
<feature type="compositionally biased region" description="Basic residues" evidence="1">
    <location>
        <begin position="37"/>
        <end position="48"/>
    </location>
</feature>
<feature type="region of interest" description="Disordered" evidence="1">
    <location>
        <begin position="37"/>
        <end position="107"/>
    </location>
</feature>
<accession>A0A9N9NV99</accession>
<feature type="compositionally biased region" description="Low complexity" evidence="1">
    <location>
        <begin position="52"/>
        <end position="61"/>
    </location>
</feature>
<organism evidence="2 3">
    <name type="scientific">Dentiscutata erythropus</name>
    <dbReference type="NCBI Taxonomy" id="1348616"/>
    <lineage>
        <taxon>Eukaryota</taxon>
        <taxon>Fungi</taxon>
        <taxon>Fungi incertae sedis</taxon>
        <taxon>Mucoromycota</taxon>
        <taxon>Glomeromycotina</taxon>
        <taxon>Glomeromycetes</taxon>
        <taxon>Diversisporales</taxon>
        <taxon>Gigasporaceae</taxon>
        <taxon>Dentiscutata</taxon>
    </lineage>
</organism>
<evidence type="ECO:0000256" key="1">
    <source>
        <dbReference type="SAM" id="MobiDB-lite"/>
    </source>
</evidence>
<proteinExistence type="predicted"/>
<protein>
    <submittedName>
        <fullName evidence="2">4704_t:CDS:1</fullName>
    </submittedName>
</protein>
<comment type="caution">
    <text evidence="2">The sequence shown here is derived from an EMBL/GenBank/DDBJ whole genome shotgun (WGS) entry which is preliminary data.</text>
</comment>
<name>A0A9N9NV99_9GLOM</name>
<dbReference type="AlphaFoldDB" id="A0A9N9NV99"/>
<evidence type="ECO:0000313" key="2">
    <source>
        <dbReference type="EMBL" id="CAG8763981.1"/>
    </source>
</evidence>
<keyword evidence="3" id="KW-1185">Reference proteome</keyword>
<dbReference type="Proteomes" id="UP000789405">
    <property type="component" value="Unassembled WGS sequence"/>
</dbReference>
<dbReference type="EMBL" id="CAJVPY010017836">
    <property type="protein sequence ID" value="CAG8763981.1"/>
    <property type="molecule type" value="Genomic_DNA"/>
</dbReference>
<feature type="non-terminal residue" evidence="2">
    <location>
        <position position="107"/>
    </location>
</feature>
<reference evidence="2" key="1">
    <citation type="submission" date="2021-06" db="EMBL/GenBank/DDBJ databases">
        <authorList>
            <person name="Kallberg Y."/>
            <person name="Tangrot J."/>
            <person name="Rosling A."/>
        </authorList>
    </citation>
    <scope>NUCLEOTIDE SEQUENCE</scope>
    <source>
        <strain evidence="2">MA453B</strain>
    </source>
</reference>